<feature type="compositionally biased region" description="Basic and acidic residues" evidence="1">
    <location>
        <begin position="495"/>
        <end position="505"/>
    </location>
</feature>
<dbReference type="OrthoDB" id="3231004at2759"/>
<gene>
    <name evidence="2" type="ORF">B0T10DRAFT_519137</name>
</gene>
<comment type="caution">
    <text evidence="2">The sequence shown here is derived from an EMBL/GenBank/DDBJ whole genome shotgun (WGS) entry which is preliminary data.</text>
</comment>
<keyword evidence="3" id="KW-1185">Reference proteome</keyword>
<dbReference type="Gene3D" id="1.10.287.1490">
    <property type="match status" value="1"/>
</dbReference>
<evidence type="ECO:0000313" key="3">
    <source>
        <dbReference type="Proteomes" id="UP000777438"/>
    </source>
</evidence>
<evidence type="ECO:0000313" key="2">
    <source>
        <dbReference type="EMBL" id="KAH6880762.1"/>
    </source>
</evidence>
<feature type="compositionally biased region" description="Basic and acidic residues" evidence="1">
    <location>
        <begin position="530"/>
        <end position="540"/>
    </location>
</feature>
<feature type="compositionally biased region" description="Polar residues" evidence="1">
    <location>
        <begin position="506"/>
        <end position="529"/>
    </location>
</feature>
<dbReference type="AlphaFoldDB" id="A0A9P8VVN0"/>
<sequence length="692" mass="76943">MALMLAPYNEAMRIGMGFNSYTQQLCVNDIVRKPDGKRASERDLRAVDHTKSLPASSGNEGGILTKPQGSFVKTNSEGGQADVSQVVSWEAKFVDSLSDVSKSLNISGALTITCAAIGGGGGAHANFVDTTKFINSDSKYNIQVQVTNQRLVADDVTEFTPIPNVPASKFNEVYGDCFISGFIEGGVLNATVLKKLIDEQDKKLIGGGIKIKADFKVASVEGQAEGKKEDETKKQTVDTTITINWSGGGDIKPDDVKEWDIPTLTKVAMEFPDKVAACPQKTFAILTKYTSLRSFHEQTVKGSPLDYEIAGIYTSSLLDAYMEYKAMWEDINQTIKEIDQGVSTVSKREPTDKLISYREQINADFDKRMASYEDAKRALAARSEYQDQITLEQPLPANKVDPYPADAFGMDSAARDCRFEMIKIVREVNDVTADPKVATDPYRTWRYLSPHVFRLLLPTDKKRVLTPEEIAKLQSDLEEKIKECVSREEEIQQAKKERDALKADNDSLSQQVASQKDESSASAERQTQGDTREKQLKEDLSSAQAAIKTKEDEQRALAEKVNALGKAVKESEKQMEQARQEKASLERRVGEVQGEAERNRQEKDRILNEWNSGPELEIHSITYGGKDIIGDGNVVNRVRDSINNNRSIRITNEFFGGDPAYGQRKRGVIAYNRRGKKVVRLEAWEGDTVNIA</sequence>
<evidence type="ECO:0000256" key="1">
    <source>
        <dbReference type="SAM" id="MobiDB-lite"/>
    </source>
</evidence>
<accession>A0A9P8VVN0</accession>
<protein>
    <submittedName>
        <fullName evidence="2">Uncharacterized protein</fullName>
    </submittedName>
</protein>
<proteinExistence type="predicted"/>
<reference evidence="2 3" key="1">
    <citation type="journal article" date="2021" name="Nat. Commun.">
        <title>Genetic determinants of endophytism in the Arabidopsis root mycobiome.</title>
        <authorList>
            <person name="Mesny F."/>
            <person name="Miyauchi S."/>
            <person name="Thiergart T."/>
            <person name="Pickel B."/>
            <person name="Atanasova L."/>
            <person name="Karlsson M."/>
            <person name="Huettel B."/>
            <person name="Barry K.W."/>
            <person name="Haridas S."/>
            <person name="Chen C."/>
            <person name="Bauer D."/>
            <person name="Andreopoulos W."/>
            <person name="Pangilinan J."/>
            <person name="LaButti K."/>
            <person name="Riley R."/>
            <person name="Lipzen A."/>
            <person name="Clum A."/>
            <person name="Drula E."/>
            <person name="Henrissat B."/>
            <person name="Kohler A."/>
            <person name="Grigoriev I.V."/>
            <person name="Martin F.M."/>
            <person name="Hacquard S."/>
        </authorList>
    </citation>
    <scope>NUCLEOTIDE SEQUENCE [LARGE SCALE GENOMIC DNA]</scope>
    <source>
        <strain evidence="2 3">MPI-CAGE-CH-0241</strain>
    </source>
</reference>
<organism evidence="2 3">
    <name type="scientific">Thelonectria olida</name>
    <dbReference type="NCBI Taxonomy" id="1576542"/>
    <lineage>
        <taxon>Eukaryota</taxon>
        <taxon>Fungi</taxon>
        <taxon>Dikarya</taxon>
        <taxon>Ascomycota</taxon>
        <taxon>Pezizomycotina</taxon>
        <taxon>Sordariomycetes</taxon>
        <taxon>Hypocreomycetidae</taxon>
        <taxon>Hypocreales</taxon>
        <taxon>Nectriaceae</taxon>
        <taxon>Thelonectria</taxon>
    </lineage>
</organism>
<dbReference type="EMBL" id="JAGPYM010000025">
    <property type="protein sequence ID" value="KAH6880762.1"/>
    <property type="molecule type" value="Genomic_DNA"/>
</dbReference>
<name>A0A9P8VVN0_9HYPO</name>
<feature type="region of interest" description="Disordered" evidence="1">
    <location>
        <begin position="495"/>
        <end position="542"/>
    </location>
</feature>
<dbReference type="Proteomes" id="UP000777438">
    <property type="component" value="Unassembled WGS sequence"/>
</dbReference>